<dbReference type="GO" id="GO:0019878">
    <property type="term" value="P:lysine biosynthetic process via aminoadipic acid"/>
    <property type="evidence" value="ECO:0007669"/>
    <property type="project" value="TreeGrafter"/>
</dbReference>
<comment type="caution">
    <text evidence="5">The sequence shown here is derived from an EMBL/GenBank/DDBJ whole genome shotgun (WGS) entry which is preliminary data.</text>
</comment>
<dbReference type="InterPro" id="IPR055066">
    <property type="entry name" value="AASDHPPT_N"/>
</dbReference>
<dbReference type="GO" id="GO:0000287">
    <property type="term" value="F:magnesium ion binding"/>
    <property type="evidence" value="ECO:0007669"/>
    <property type="project" value="InterPro"/>
</dbReference>
<dbReference type="AlphaFoldDB" id="A0A833T409"/>
<evidence type="ECO:0000313" key="7">
    <source>
        <dbReference type="Proteomes" id="UP000602510"/>
    </source>
</evidence>
<keyword evidence="7" id="KW-1185">Reference proteome</keyword>
<dbReference type="EMBL" id="JAACNO010001551">
    <property type="protein sequence ID" value="KAF4139694.1"/>
    <property type="molecule type" value="Genomic_DNA"/>
</dbReference>
<dbReference type="Proteomes" id="UP000602510">
    <property type="component" value="Unassembled WGS sequence"/>
</dbReference>
<evidence type="ECO:0000313" key="6">
    <source>
        <dbReference type="EMBL" id="KAF4139694.1"/>
    </source>
</evidence>
<dbReference type="Pfam" id="PF22624">
    <property type="entry name" value="AASDHPPT_N"/>
    <property type="match status" value="1"/>
</dbReference>
<evidence type="ECO:0000259" key="3">
    <source>
        <dbReference type="Pfam" id="PF01648"/>
    </source>
</evidence>
<proteinExistence type="predicted"/>
<evidence type="ECO:0000256" key="1">
    <source>
        <dbReference type="ARBA" id="ARBA00013172"/>
    </source>
</evidence>
<organism evidence="5 7">
    <name type="scientific">Phytophthora infestans</name>
    <name type="common">Potato late blight agent</name>
    <name type="synonym">Botrytis infestans</name>
    <dbReference type="NCBI Taxonomy" id="4787"/>
    <lineage>
        <taxon>Eukaryota</taxon>
        <taxon>Sar</taxon>
        <taxon>Stramenopiles</taxon>
        <taxon>Oomycota</taxon>
        <taxon>Peronosporomycetes</taxon>
        <taxon>Peronosporales</taxon>
        <taxon>Peronosporaceae</taxon>
        <taxon>Phytophthora</taxon>
    </lineage>
</organism>
<dbReference type="EC" id="2.7.8.7" evidence="1"/>
<dbReference type="PANTHER" id="PTHR12215">
    <property type="entry name" value="PHOSPHOPANTETHEINE TRANSFERASE"/>
    <property type="match status" value="1"/>
</dbReference>
<name>A0A833T409_PHYIN</name>
<dbReference type="SUPFAM" id="SSF56214">
    <property type="entry name" value="4'-phosphopantetheinyl transferase"/>
    <property type="match status" value="2"/>
</dbReference>
<dbReference type="InterPro" id="IPR008278">
    <property type="entry name" value="4-PPantetheinyl_Trfase_dom"/>
</dbReference>
<gene>
    <name evidence="5" type="ORF">GN244_ATG05718</name>
    <name evidence="6" type="ORF">GN958_ATG11179</name>
</gene>
<dbReference type="EMBL" id="WSZM01000109">
    <property type="protein sequence ID" value="KAF4041994.1"/>
    <property type="molecule type" value="Genomic_DNA"/>
</dbReference>
<sequence length="273" mass="31641">MQCLRFVDVTAWDLTSSEWRRLLLQLPDHEQKQVTRFMFAKDQKLALASRLLQRQLIHELFGVEYDTIDIARTPENKPYWNRPPGNPAPSSWNFNVSHHGTIVTIASDARSLVGVDVVRLTDRPHRKTSIEDFFRAFTGHFNPGEWEYIRGAEDEDRQYIRFYKLWSLKEAYIKAVGIGLGFSLLRAEFVRVEDQWELLLDGERSSDWRFASTQIDAAHLVSVAYGPFSAMWKPDTSSLFHADISPSSQSVVYTEEAKQTASWQKWTLQDLLL</sequence>
<feature type="domain" description="4'-phosphopantetheinyl transferase" evidence="3">
    <location>
        <begin position="113"/>
        <end position="218"/>
    </location>
</feature>
<dbReference type="Pfam" id="PF01648">
    <property type="entry name" value="ACPS"/>
    <property type="match status" value="1"/>
</dbReference>
<dbReference type="GO" id="GO:0008897">
    <property type="term" value="F:holo-[acyl-carrier-protein] synthase activity"/>
    <property type="evidence" value="ECO:0007669"/>
    <property type="project" value="UniProtKB-EC"/>
</dbReference>
<evidence type="ECO:0000256" key="2">
    <source>
        <dbReference type="ARBA" id="ARBA00022679"/>
    </source>
</evidence>
<dbReference type="Proteomes" id="UP000704712">
    <property type="component" value="Unassembled WGS sequence"/>
</dbReference>
<dbReference type="InterPro" id="IPR050559">
    <property type="entry name" value="P-Pant_transferase_sf"/>
</dbReference>
<accession>A0A833T409</accession>
<dbReference type="GO" id="GO:0005829">
    <property type="term" value="C:cytosol"/>
    <property type="evidence" value="ECO:0007669"/>
    <property type="project" value="TreeGrafter"/>
</dbReference>
<reference evidence="5" key="1">
    <citation type="submission" date="2020-04" db="EMBL/GenBank/DDBJ databases">
        <title>Hybrid Assembly of Korean Phytophthora infestans isolates.</title>
        <authorList>
            <person name="Prokchorchik M."/>
            <person name="Lee Y."/>
            <person name="Seo J."/>
            <person name="Cho J.-H."/>
            <person name="Park Y.-E."/>
            <person name="Jang D.-C."/>
            <person name="Im J.-S."/>
            <person name="Choi J.-G."/>
            <person name="Park H.-J."/>
            <person name="Lee G.-B."/>
            <person name="Lee Y.-G."/>
            <person name="Hong S.-Y."/>
            <person name="Cho K."/>
            <person name="Sohn K.H."/>
        </authorList>
    </citation>
    <scope>NUCLEOTIDE SEQUENCE</scope>
    <source>
        <strain evidence="5">KR_1_A1</strain>
        <strain evidence="6">KR_2_A2</strain>
    </source>
</reference>
<protein>
    <recommendedName>
        <fullName evidence="1">holo-[acyl-carrier-protein] synthase</fullName>
        <ecNumber evidence="1">2.7.8.7</ecNumber>
    </recommendedName>
</protein>
<dbReference type="FunFam" id="3.90.470.20:FF:000003">
    <property type="entry name" value="L-aminoadipate-semialdehyde dehydrogenase-phosphopantetheinyl transferase"/>
    <property type="match status" value="1"/>
</dbReference>
<dbReference type="Gene3D" id="3.90.470.20">
    <property type="entry name" value="4'-phosphopantetheinyl transferase domain"/>
    <property type="match status" value="2"/>
</dbReference>
<keyword evidence="2 5" id="KW-0808">Transferase</keyword>
<dbReference type="InterPro" id="IPR037143">
    <property type="entry name" value="4-PPantetheinyl_Trfase_dom_sf"/>
</dbReference>
<evidence type="ECO:0000313" key="5">
    <source>
        <dbReference type="EMBL" id="KAF4041994.1"/>
    </source>
</evidence>
<dbReference type="PANTHER" id="PTHR12215:SF10">
    <property type="entry name" value="L-AMINOADIPATE-SEMIALDEHYDE DEHYDROGENASE-PHOSPHOPANTETHEINYL TRANSFERASE"/>
    <property type="match status" value="1"/>
</dbReference>
<evidence type="ECO:0000259" key="4">
    <source>
        <dbReference type="Pfam" id="PF22624"/>
    </source>
</evidence>
<feature type="domain" description="4'-phosphopantetheinyl transferase N-terminal" evidence="4">
    <location>
        <begin position="11"/>
        <end position="108"/>
    </location>
</feature>